<dbReference type="OrthoDB" id="3990500at2759"/>
<keyword evidence="3" id="KW-1185">Reference proteome</keyword>
<protein>
    <submittedName>
        <fullName evidence="2">FUN14 family protein</fullName>
    </submittedName>
</protein>
<name>A0A8H6JWL1_9PEZI</name>
<evidence type="ECO:0000256" key="1">
    <source>
        <dbReference type="SAM" id="Phobius"/>
    </source>
</evidence>
<dbReference type="Proteomes" id="UP000639643">
    <property type="component" value="Unassembled WGS sequence"/>
</dbReference>
<accession>A0A8H6JWL1</accession>
<feature type="transmembrane region" description="Helical" evidence="1">
    <location>
        <begin position="72"/>
        <end position="102"/>
    </location>
</feature>
<evidence type="ECO:0000313" key="2">
    <source>
        <dbReference type="EMBL" id="KAF6820125.1"/>
    </source>
</evidence>
<dbReference type="AlphaFoldDB" id="A0A8H6JWL1"/>
<dbReference type="EMBL" id="WIGM01000599">
    <property type="protein sequence ID" value="KAF6820125.1"/>
    <property type="molecule type" value="Genomic_DNA"/>
</dbReference>
<sequence length="149" mass="16461">MGRFLPSQLHLRQLVSPIGTSMCVAYYIQGRPAHYHLDCHPSPVAQTGRQISNQPYQGLGSKNMRQLSSGCLCGFGAGLMVGFLSHTLVLLAGATILIFYIAHRHGLDLLQLLSLRKRLDKATLGRPFQNAVFRLSFATTFTLAAFVRF</sequence>
<evidence type="ECO:0000313" key="3">
    <source>
        <dbReference type="Proteomes" id="UP000639643"/>
    </source>
</evidence>
<gene>
    <name evidence="2" type="ORF">CMUS01_11597</name>
</gene>
<proteinExistence type="predicted"/>
<keyword evidence="1" id="KW-1133">Transmembrane helix</keyword>
<organism evidence="2 3">
    <name type="scientific">Colletotrichum musicola</name>
    <dbReference type="NCBI Taxonomy" id="2175873"/>
    <lineage>
        <taxon>Eukaryota</taxon>
        <taxon>Fungi</taxon>
        <taxon>Dikarya</taxon>
        <taxon>Ascomycota</taxon>
        <taxon>Pezizomycotina</taxon>
        <taxon>Sordariomycetes</taxon>
        <taxon>Hypocreomycetidae</taxon>
        <taxon>Glomerellales</taxon>
        <taxon>Glomerellaceae</taxon>
        <taxon>Colletotrichum</taxon>
        <taxon>Colletotrichum orchidearum species complex</taxon>
    </lineage>
</organism>
<keyword evidence="1" id="KW-0812">Transmembrane</keyword>
<keyword evidence="1" id="KW-0472">Membrane</keyword>
<comment type="caution">
    <text evidence="2">The sequence shown here is derived from an EMBL/GenBank/DDBJ whole genome shotgun (WGS) entry which is preliminary data.</text>
</comment>
<reference evidence="2" key="1">
    <citation type="journal article" date="2020" name="Phytopathology">
        <title>Genome Sequence Resources of Colletotrichum truncatum, C. plurivorum, C. musicola, and C. sojae: Four Species Pathogenic to Soybean (Glycine max).</title>
        <authorList>
            <person name="Rogerio F."/>
            <person name="Boufleur T.R."/>
            <person name="Ciampi-Guillardi M."/>
            <person name="Sukno S.A."/>
            <person name="Thon M.R."/>
            <person name="Massola Junior N.S."/>
            <person name="Baroncelli R."/>
        </authorList>
    </citation>
    <scope>NUCLEOTIDE SEQUENCE</scope>
    <source>
        <strain evidence="2">LFN0074</strain>
    </source>
</reference>